<name>A0A9X0CNM6_9CNID</name>
<proteinExistence type="predicted"/>
<dbReference type="EMBL" id="MU826876">
    <property type="protein sequence ID" value="KAJ7369990.1"/>
    <property type="molecule type" value="Genomic_DNA"/>
</dbReference>
<gene>
    <name evidence="1" type="ORF">OS493_034936</name>
</gene>
<dbReference type="Proteomes" id="UP001163046">
    <property type="component" value="Unassembled WGS sequence"/>
</dbReference>
<keyword evidence="2" id="KW-1185">Reference proteome</keyword>
<organism evidence="1 2">
    <name type="scientific">Desmophyllum pertusum</name>
    <dbReference type="NCBI Taxonomy" id="174260"/>
    <lineage>
        <taxon>Eukaryota</taxon>
        <taxon>Metazoa</taxon>
        <taxon>Cnidaria</taxon>
        <taxon>Anthozoa</taxon>
        <taxon>Hexacorallia</taxon>
        <taxon>Scleractinia</taxon>
        <taxon>Caryophylliina</taxon>
        <taxon>Caryophylliidae</taxon>
        <taxon>Desmophyllum</taxon>
    </lineage>
</organism>
<evidence type="ECO:0000313" key="1">
    <source>
        <dbReference type="EMBL" id="KAJ7369990.1"/>
    </source>
</evidence>
<reference evidence="1" key="1">
    <citation type="submission" date="2023-01" db="EMBL/GenBank/DDBJ databases">
        <title>Genome assembly of the deep-sea coral Lophelia pertusa.</title>
        <authorList>
            <person name="Herrera S."/>
            <person name="Cordes E."/>
        </authorList>
    </citation>
    <scope>NUCLEOTIDE SEQUENCE</scope>
    <source>
        <strain evidence="1">USNM1676648</strain>
        <tissue evidence="1">Polyp</tissue>
    </source>
</reference>
<evidence type="ECO:0000313" key="2">
    <source>
        <dbReference type="Proteomes" id="UP001163046"/>
    </source>
</evidence>
<dbReference type="OrthoDB" id="5965845at2759"/>
<protein>
    <submittedName>
        <fullName evidence="1">Uncharacterized protein</fullName>
    </submittedName>
</protein>
<accession>A0A9X0CNM6</accession>
<comment type="caution">
    <text evidence="1">The sequence shown here is derived from an EMBL/GenBank/DDBJ whole genome shotgun (WGS) entry which is preliminary data.</text>
</comment>
<dbReference type="AlphaFoldDB" id="A0A9X0CNM6"/>
<sequence length="142" mass="16491">MIRERTLLADYAPEEEARNSLSRYLSGLTFTDEDDFGLRLPEKDIPEGFHLIHKRSSKRTKYTTNPGFAIIVSKESSWRSDITGEEVWESTDLHLHCKEWDELLSSGVWEPEVIVGKLPEFFQFVKQVQGFVAQEMKVLKNK</sequence>